<dbReference type="EMBL" id="JAMXQV010000002">
    <property type="protein sequence ID" value="MCR6482472.1"/>
    <property type="molecule type" value="Genomic_DNA"/>
</dbReference>
<feature type="compositionally biased region" description="Basic and acidic residues" evidence="1">
    <location>
        <begin position="9"/>
        <end position="20"/>
    </location>
</feature>
<accession>A0A9X2N744</accession>
<sequence length="147" mass="16328">MDPTTGDDMTEKCRCGDHHPWASPDPQDRPTAARHPLLATTLAREDDEEDTGRLDPTDRVTCRTHRRWLHDCVSSPVHTNPAIGYRWCRRCDHQALVAVDELSGDVTIHCGLCGRAPRSRANLELVELCRRSLALARAGRLLGSAVA</sequence>
<dbReference type="AlphaFoldDB" id="A0A9X2N744"/>
<organism evidence="2 3">
    <name type="scientific">Amycolatopsis iheyensis</name>
    <dbReference type="NCBI Taxonomy" id="2945988"/>
    <lineage>
        <taxon>Bacteria</taxon>
        <taxon>Bacillati</taxon>
        <taxon>Actinomycetota</taxon>
        <taxon>Actinomycetes</taxon>
        <taxon>Pseudonocardiales</taxon>
        <taxon>Pseudonocardiaceae</taxon>
        <taxon>Amycolatopsis</taxon>
    </lineage>
</organism>
<evidence type="ECO:0000313" key="2">
    <source>
        <dbReference type="EMBL" id="MCR6482472.1"/>
    </source>
</evidence>
<protein>
    <submittedName>
        <fullName evidence="2">Uncharacterized protein</fullName>
    </submittedName>
</protein>
<feature type="region of interest" description="Disordered" evidence="1">
    <location>
        <begin position="1"/>
        <end position="57"/>
    </location>
</feature>
<evidence type="ECO:0000313" key="3">
    <source>
        <dbReference type="Proteomes" id="UP001144096"/>
    </source>
</evidence>
<reference evidence="2" key="1">
    <citation type="submission" date="2022-06" db="EMBL/GenBank/DDBJ databases">
        <title>Amycolatopsis iheyaensis sp. nov., a new species of the genus Amycolatopsis isolated from soil in Iheya island, Japan.</title>
        <authorList>
            <person name="Ngamcharungchit C."/>
            <person name="Kanto H."/>
            <person name="Take A."/>
            <person name="Intra B."/>
            <person name="Matsumoto A."/>
            <person name="Panbangred W."/>
            <person name="Inahashi Y."/>
        </authorList>
    </citation>
    <scope>NUCLEOTIDE SEQUENCE</scope>
    <source>
        <strain evidence="2">OK19-0408</strain>
    </source>
</reference>
<proteinExistence type="predicted"/>
<evidence type="ECO:0000256" key="1">
    <source>
        <dbReference type="SAM" id="MobiDB-lite"/>
    </source>
</evidence>
<dbReference type="Proteomes" id="UP001144096">
    <property type="component" value="Unassembled WGS sequence"/>
</dbReference>
<keyword evidence="3" id="KW-1185">Reference proteome</keyword>
<name>A0A9X2N744_9PSEU</name>
<gene>
    <name evidence="2" type="ORF">M8542_06565</name>
</gene>
<comment type="caution">
    <text evidence="2">The sequence shown here is derived from an EMBL/GenBank/DDBJ whole genome shotgun (WGS) entry which is preliminary data.</text>
</comment>